<evidence type="ECO:0000313" key="7">
    <source>
        <dbReference type="EMBL" id="MBC3539236.1"/>
    </source>
</evidence>
<dbReference type="PROSITE" id="PS51257">
    <property type="entry name" value="PROKAR_LIPOPROTEIN"/>
    <property type="match status" value="1"/>
</dbReference>
<keyword evidence="4 5" id="KW-0720">Serine protease</keyword>
<dbReference type="RefSeq" id="WP_186634514.1">
    <property type="nucleotide sequence ID" value="NZ_JACOAF010000017.1"/>
</dbReference>
<dbReference type="InterPro" id="IPR000209">
    <property type="entry name" value="Peptidase_S8/S53_dom"/>
</dbReference>
<feature type="active site" description="Charge relay system" evidence="5">
    <location>
        <position position="435"/>
    </location>
</feature>
<proteinExistence type="inferred from homology"/>
<dbReference type="PANTHER" id="PTHR43806:SF11">
    <property type="entry name" value="CEREVISIN-RELATED"/>
    <property type="match status" value="1"/>
</dbReference>
<dbReference type="Pfam" id="PF00082">
    <property type="entry name" value="Peptidase_S8"/>
    <property type="match status" value="1"/>
</dbReference>
<evidence type="ECO:0000256" key="2">
    <source>
        <dbReference type="ARBA" id="ARBA00022670"/>
    </source>
</evidence>
<evidence type="ECO:0000256" key="5">
    <source>
        <dbReference type="PROSITE-ProRule" id="PRU01240"/>
    </source>
</evidence>
<dbReference type="InterPro" id="IPR015500">
    <property type="entry name" value="Peptidase_S8_subtilisin-rel"/>
</dbReference>
<keyword evidence="2 5" id="KW-0645">Protease</keyword>
<dbReference type="InterPro" id="IPR050131">
    <property type="entry name" value="Peptidase_S8_subtilisin-like"/>
</dbReference>
<dbReference type="Proteomes" id="UP000659698">
    <property type="component" value="Unassembled WGS sequence"/>
</dbReference>
<organism evidence="7 8">
    <name type="scientific">Rufibacter sediminis</name>
    <dbReference type="NCBI Taxonomy" id="2762756"/>
    <lineage>
        <taxon>Bacteria</taxon>
        <taxon>Pseudomonadati</taxon>
        <taxon>Bacteroidota</taxon>
        <taxon>Cytophagia</taxon>
        <taxon>Cytophagales</taxon>
        <taxon>Hymenobacteraceae</taxon>
        <taxon>Rufibacter</taxon>
    </lineage>
</organism>
<feature type="active site" description="Charge relay system" evidence="5">
    <location>
        <position position="176"/>
    </location>
</feature>
<dbReference type="InterPro" id="IPR036852">
    <property type="entry name" value="Peptidase_S8/S53_dom_sf"/>
</dbReference>
<dbReference type="PROSITE" id="PS51892">
    <property type="entry name" value="SUBTILASE"/>
    <property type="match status" value="1"/>
</dbReference>
<keyword evidence="3 5" id="KW-0378">Hydrolase</keyword>
<comment type="caution">
    <text evidence="7">The sequence shown here is derived from an EMBL/GenBank/DDBJ whole genome shotgun (WGS) entry which is preliminary data.</text>
</comment>
<dbReference type="PANTHER" id="PTHR43806">
    <property type="entry name" value="PEPTIDASE S8"/>
    <property type="match status" value="1"/>
</dbReference>
<dbReference type="InterPro" id="IPR023828">
    <property type="entry name" value="Peptidase_S8_Ser-AS"/>
</dbReference>
<feature type="domain" description="Peptidase S8/S53" evidence="6">
    <location>
        <begin position="167"/>
        <end position="484"/>
    </location>
</feature>
<gene>
    <name evidence="7" type="ORF">H7U12_06060</name>
</gene>
<feature type="active site" description="Charge relay system" evidence="5">
    <location>
        <position position="211"/>
    </location>
</feature>
<dbReference type="SUPFAM" id="SSF52743">
    <property type="entry name" value="Subtilisin-like"/>
    <property type="match status" value="1"/>
</dbReference>
<protein>
    <submittedName>
        <fullName evidence="7">S8 family serine peptidase</fullName>
    </submittedName>
</protein>
<sequence>MNKQIRSTFINSLFAVGLLGAFGCSEEEVLPEDLRQNAISNATSATSSVTFHSNKYIIVSSGAQLPADIAAKVNSSNGKLTALLNEVGLATATSDDPNFAAKAAKISGVRSVVNDFSYQGFDPLKDKAVEADNVNPASTGDSNPYFPLQWGHTAIQAPEAWNEGALGQGVRVAVLDGGFDLTHPDLQGNIVDARSFVPTEPAQFNRAGASHGSHTAGTIAAVDNNLGVIGVAPAAKLILVKVLADAGSGSFSWMMQGILYATQQKADVINMSLGAAIPRNSKYLYDNGTPENPADDYVVNETKAIQELIVAINRVTTYAAQQGVTIITSAGNDANNGNADQDLVHIPSDAPNVISISATGPTGWANAPLTTNLDEFASYSNFGTSVIDFAAPGGDFDYPTNEIVVFRGVRQYTWALDMVLSTSARGGYTWMAGTSMAAPHATGVAALIIGRNGGQMDPAKVEAVLRASADDLGKPGRDTYYGHGRVNALRAIRAVQ</sequence>
<reference evidence="7 8" key="1">
    <citation type="journal article" date="2019" name="Int. J. Syst. Evol. Microbiol.">
        <title>Rufibacter sediminis sp. nov., isolated from freshwater lake sediment.</title>
        <authorList>
            <person name="Qu J.H."/>
            <person name="Zhang L.J."/>
            <person name="Fu Y.H."/>
            <person name="Li H.F."/>
        </authorList>
    </citation>
    <scope>NUCLEOTIDE SEQUENCE [LARGE SCALE GENOMIC DNA]</scope>
    <source>
        <strain evidence="7 8">H-1</strain>
    </source>
</reference>
<evidence type="ECO:0000256" key="1">
    <source>
        <dbReference type="ARBA" id="ARBA00011073"/>
    </source>
</evidence>
<dbReference type="Gene3D" id="3.40.50.200">
    <property type="entry name" value="Peptidase S8/S53 domain"/>
    <property type="match status" value="1"/>
</dbReference>
<comment type="similarity">
    <text evidence="1 5">Belongs to the peptidase S8 family.</text>
</comment>
<evidence type="ECO:0000256" key="4">
    <source>
        <dbReference type="ARBA" id="ARBA00022825"/>
    </source>
</evidence>
<evidence type="ECO:0000259" key="6">
    <source>
        <dbReference type="Pfam" id="PF00082"/>
    </source>
</evidence>
<name>A0ABR6VPV9_9BACT</name>
<dbReference type="PRINTS" id="PR00723">
    <property type="entry name" value="SUBTILISIN"/>
</dbReference>
<accession>A0ABR6VPV9</accession>
<evidence type="ECO:0000313" key="8">
    <source>
        <dbReference type="Proteomes" id="UP000659698"/>
    </source>
</evidence>
<keyword evidence="8" id="KW-1185">Reference proteome</keyword>
<dbReference type="EMBL" id="JACOAF010000017">
    <property type="protein sequence ID" value="MBC3539236.1"/>
    <property type="molecule type" value="Genomic_DNA"/>
</dbReference>
<dbReference type="PROSITE" id="PS00138">
    <property type="entry name" value="SUBTILASE_SER"/>
    <property type="match status" value="1"/>
</dbReference>
<evidence type="ECO:0000256" key="3">
    <source>
        <dbReference type="ARBA" id="ARBA00022801"/>
    </source>
</evidence>